<protein>
    <submittedName>
        <fullName evidence="1">Uncharacterized protein</fullName>
    </submittedName>
</protein>
<accession>A0A3B5ABI6</accession>
<name>A0A3B5ABI6_9TELE</name>
<dbReference type="AlphaFoldDB" id="A0A3B5ABI6"/>
<reference evidence="1" key="1">
    <citation type="submission" date="2023-09" db="UniProtKB">
        <authorList>
            <consortium name="Ensembl"/>
        </authorList>
    </citation>
    <scope>IDENTIFICATION</scope>
</reference>
<evidence type="ECO:0000313" key="1">
    <source>
        <dbReference type="Ensembl" id="ENSSPAP00000017736.1"/>
    </source>
</evidence>
<proteinExistence type="predicted"/>
<sequence>MHPTKKTPKAQSRKYVVQGRTPQMKLMLSKNIAVCLTFARDHQNGPNYFSTLLFTIGTSNYSY</sequence>
<organism evidence="1">
    <name type="scientific">Stegastes partitus</name>
    <name type="common">bicolor damselfish</name>
    <dbReference type="NCBI Taxonomy" id="144197"/>
    <lineage>
        <taxon>Eukaryota</taxon>
        <taxon>Metazoa</taxon>
        <taxon>Chordata</taxon>
        <taxon>Craniata</taxon>
        <taxon>Vertebrata</taxon>
        <taxon>Euteleostomi</taxon>
        <taxon>Actinopterygii</taxon>
        <taxon>Neopterygii</taxon>
        <taxon>Teleostei</taxon>
        <taxon>Neoteleostei</taxon>
        <taxon>Acanthomorphata</taxon>
        <taxon>Ovalentaria</taxon>
        <taxon>Pomacentridae</taxon>
        <taxon>Stegastes</taxon>
    </lineage>
</organism>
<dbReference type="Ensembl" id="ENSSPAT00000018010.1">
    <property type="protein sequence ID" value="ENSSPAP00000017736.1"/>
    <property type="gene ID" value="ENSSPAG00000013397.1"/>
</dbReference>